<dbReference type="PANTHER" id="PTHR40465">
    <property type="entry name" value="CHROMOSOME 1, WHOLE GENOME SHOTGUN SEQUENCE"/>
    <property type="match status" value="1"/>
</dbReference>
<proteinExistence type="predicted"/>
<comment type="caution">
    <text evidence="4">The sequence shown here is derived from an EMBL/GenBank/DDBJ whole genome shotgun (WGS) entry which is preliminary data.</text>
</comment>
<feature type="compositionally biased region" description="Basic and acidic residues" evidence="1">
    <location>
        <begin position="289"/>
        <end position="300"/>
    </location>
</feature>
<protein>
    <recommendedName>
        <fullName evidence="3">DUF6534 domain-containing protein</fullName>
    </recommendedName>
</protein>
<name>A0ABR3AA36_9AGAR</name>
<feature type="transmembrane region" description="Helical" evidence="2">
    <location>
        <begin position="117"/>
        <end position="138"/>
    </location>
</feature>
<keyword evidence="2" id="KW-1133">Transmembrane helix</keyword>
<keyword evidence="2" id="KW-0812">Transmembrane</keyword>
<reference evidence="4 5" key="1">
    <citation type="submission" date="2024-05" db="EMBL/GenBank/DDBJ databases">
        <title>A draft genome resource for the thread blight pathogen Marasmius tenuissimus strain MS-2.</title>
        <authorList>
            <person name="Yulfo-Soto G.E."/>
            <person name="Baruah I.K."/>
            <person name="Amoako-Attah I."/>
            <person name="Bukari Y."/>
            <person name="Meinhardt L.W."/>
            <person name="Bailey B.A."/>
            <person name="Cohen S.P."/>
        </authorList>
    </citation>
    <scope>NUCLEOTIDE SEQUENCE [LARGE SCALE GENOMIC DNA]</scope>
    <source>
        <strain evidence="4 5">MS-2</strain>
    </source>
</reference>
<sequence length="300" mass="33168">MQGAAEIAHGPMFIGLLVNVLLYGIMITQVYLYFSSYKKDKTWIKLFVLLLLLCDTVNSVFDSVYLYGSLILHFNEVEYLGKANWVFATDPVMTAIVAILVQGFFAWRIQVLTGNKWFVGTVVATSLAGFLGGVITSVEVGRTPEFVNFRDFKRKRGHKTGFQASDAVVDRIVRVTVQTGLITAVCAIIDLVLFLVDPTGLHLIFNFPLSKLYTNSLMSSLNSRGTWNYSQGANVRYVGSLASGTPNQDQQGSIKMQDLDACSKVFVHVESQQIRDVEKATNTSTTATSDKESSIERDSS</sequence>
<gene>
    <name evidence="4" type="ORF">AAF712_003119</name>
</gene>
<dbReference type="EMBL" id="JBBXMP010000010">
    <property type="protein sequence ID" value="KAL0069849.1"/>
    <property type="molecule type" value="Genomic_DNA"/>
</dbReference>
<evidence type="ECO:0000256" key="2">
    <source>
        <dbReference type="SAM" id="Phobius"/>
    </source>
</evidence>
<feature type="domain" description="DUF6534" evidence="3">
    <location>
        <begin position="154"/>
        <end position="225"/>
    </location>
</feature>
<evidence type="ECO:0000256" key="1">
    <source>
        <dbReference type="SAM" id="MobiDB-lite"/>
    </source>
</evidence>
<keyword evidence="5" id="KW-1185">Reference proteome</keyword>
<feature type="region of interest" description="Disordered" evidence="1">
    <location>
        <begin position="277"/>
        <end position="300"/>
    </location>
</feature>
<keyword evidence="2" id="KW-0472">Membrane</keyword>
<evidence type="ECO:0000313" key="5">
    <source>
        <dbReference type="Proteomes" id="UP001437256"/>
    </source>
</evidence>
<dbReference type="InterPro" id="IPR045339">
    <property type="entry name" value="DUF6534"/>
</dbReference>
<dbReference type="PANTHER" id="PTHR40465:SF1">
    <property type="entry name" value="DUF6534 DOMAIN-CONTAINING PROTEIN"/>
    <property type="match status" value="1"/>
</dbReference>
<evidence type="ECO:0000259" key="3">
    <source>
        <dbReference type="Pfam" id="PF20152"/>
    </source>
</evidence>
<feature type="transmembrane region" description="Helical" evidence="2">
    <location>
        <begin position="12"/>
        <end position="34"/>
    </location>
</feature>
<dbReference type="Pfam" id="PF20152">
    <property type="entry name" value="DUF6534"/>
    <property type="match status" value="1"/>
</dbReference>
<feature type="transmembrane region" description="Helical" evidence="2">
    <location>
        <begin position="46"/>
        <end position="65"/>
    </location>
</feature>
<evidence type="ECO:0000313" key="4">
    <source>
        <dbReference type="EMBL" id="KAL0069849.1"/>
    </source>
</evidence>
<feature type="transmembrane region" description="Helical" evidence="2">
    <location>
        <begin position="85"/>
        <end position="105"/>
    </location>
</feature>
<accession>A0ABR3AA36</accession>
<dbReference type="Proteomes" id="UP001437256">
    <property type="component" value="Unassembled WGS sequence"/>
</dbReference>
<organism evidence="4 5">
    <name type="scientific">Marasmius tenuissimus</name>
    <dbReference type="NCBI Taxonomy" id="585030"/>
    <lineage>
        <taxon>Eukaryota</taxon>
        <taxon>Fungi</taxon>
        <taxon>Dikarya</taxon>
        <taxon>Basidiomycota</taxon>
        <taxon>Agaricomycotina</taxon>
        <taxon>Agaricomycetes</taxon>
        <taxon>Agaricomycetidae</taxon>
        <taxon>Agaricales</taxon>
        <taxon>Marasmiineae</taxon>
        <taxon>Marasmiaceae</taxon>
        <taxon>Marasmius</taxon>
    </lineage>
</organism>